<evidence type="ECO:0000256" key="1">
    <source>
        <dbReference type="SAM" id="Phobius"/>
    </source>
</evidence>
<dbReference type="RefSeq" id="WP_141458951.1">
    <property type="nucleotide sequence ID" value="NZ_CP038141.1"/>
</dbReference>
<evidence type="ECO:0008006" key="4">
    <source>
        <dbReference type="Google" id="ProtNLM"/>
    </source>
</evidence>
<dbReference type="EMBL" id="CP038141">
    <property type="protein sequence ID" value="QDH16211.1"/>
    <property type="molecule type" value="Genomic_DNA"/>
</dbReference>
<feature type="transmembrane region" description="Helical" evidence="1">
    <location>
        <begin position="130"/>
        <end position="149"/>
    </location>
</feature>
<evidence type="ECO:0000313" key="3">
    <source>
        <dbReference type="Proteomes" id="UP000316313"/>
    </source>
</evidence>
<dbReference type="KEGG" id="ssam:E3D00_00465"/>
<keyword evidence="1" id="KW-0472">Membrane</keyword>
<feature type="transmembrane region" description="Helical" evidence="1">
    <location>
        <begin position="58"/>
        <end position="75"/>
    </location>
</feature>
<keyword evidence="1" id="KW-1133">Transmembrane helix</keyword>
<accession>A0A4Y6UIK6</accession>
<feature type="transmembrane region" description="Helical" evidence="1">
    <location>
        <begin position="87"/>
        <end position="109"/>
    </location>
</feature>
<gene>
    <name evidence="2" type="ORF">E3D00_00465</name>
</gene>
<dbReference type="Proteomes" id="UP000316313">
    <property type="component" value="Chromosome"/>
</dbReference>
<name>A0A4Y6UIK6_9PROT</name>
<keyword evidence="1" id="KW-0812">Transmembrane</keyword>
<proteinExistence type="predicted"/>
<protein>
    <recommendedName>
        <fullName evidence="4">Copper resistance protein D domain-containing protein</fullName>
    </recommendedName>
</protein>
<evidence type="ECO:0000313" key="2">
    <source>
        <dbReference type="EMBL" id="QDH16211.1"/>
    </source>
</evidence>
<sequence length="150" mass="16754">MIEPIIWSLVLAMHLLSMTYWVGGSIYSSLVVRSTVSLLDPNPKASVLLQNYTRFFKGLWQVVPFALLSGWALIFHEGGFANVNWPINLMQVIGLVMAIIFFVTARGPFLKARRALRPQVSLFNTLQKRTALMAILGVINIIVASMAHIL</sequence>
<reference evidence="2 3" key="1">
    <citation type="submission" date="2019-03" db="EMBL/GenBank/DDBJ databases">
        <title>The complete genome sequence of Swingsia samuiensis NBRC107927(T).</title>
        <authorList>
            <person name="Chua K.-O."/>
            <person name="Chan K.-G."/>
            <person name="See-Too W.-S."/>
        </authorList>
    </citation>
    <scope>NUCLEOTIDE SEQUENCE [LARGE SCALE GENOMIC DNA]</scope>
    <source>
        <strain evidence="2 3">AH83</strain>
    </source>
</reference>
<keyword evidence="3" id="KW-1185">Reference proteome</keyword>
<dbReference type="OrthoDB" id="8419862at2"/>
<dbReference type="AlphaFoldDB" id="A0A4Y6UIK6"/>
<organism evidence="2 3">
    <name type="scientific">Swingsia samuiensis</name>
    <dbReference type="NCBI Taxonomy" id="1293412"/>
    <lineage>
        <taxon>Bacteria</taxon>
        <taxon>Pseudomonadati</taxon>
        <taxon>Pseudomonadota</taxon>
        <taxon>Alphaproteobacteria</taxon>
        <taxon>Acetobacterales</taxon>
        <taxon>Acetobacteraceae</taxon>
        <taxon>Swingsia</taxon>
    </lineage>
</organism>
<feature type="transmembrane region" description="Helical" evidence="1">
    <location>
        <begin position="6"/>
        <end position="23"/>
    </location>
</feature>